<keyword evidence="3" id="KW-1185">Reference proteome</keyword>
<dbReference type="EMBL" id="JACCBI010000001">
    <property type="protein sequence ID" value="NYD68706.1"/>
    <property type="molecule type" value="Genomic_DNA"/>
</dbReference>
<evidence type="ECO:0000313" key="2">
    <source>
        <dbReference type="EMBL" id="RXZ86069.1"/>
    </source>
</evidence>
<protein>
    <submittedName>
        <fullName evidence="2">Uncharacterized protein</fullName>
    </submittedName>
</protein>
<evidence type="ECO:0000313" key="3">
    <source>
        <dbReference type="Proteomes" id="UP000292686"/>
    </source>
</evidence>
<evidence type="ECO:0000313" key="1">
    <source>
        <dbReference type="EMBL" id="NYD68706.1"/>
    </source>
</evidence>
<gene>
    <name evidence="1" type="ORF">BJ972_003225</name>
    <name evidence="2" type="ORF">ESP50_12780</name>
</gene>
<dbReference type="OrthoDB" id="7053243at2"/>
<name>A0A4Q2M2Q3_9MICO</name>
<reference evidence="1 4" key="2">
    <citation type="submission" date="2020-07" db="EMBL/GenBank/DDBJ databases">
        <title>Sequencing the genomes of 1000 actinobacteria strains.</title>
        <authorList>
            <person name="Klenk H.-P."/>
        </authorList>
    </citation>
    <scope>NUCLEOTIDE SEQUENCE [LARGE SCALE GENOMIC DNA]</scope>
    <source>
        <strain evidence="1 4">DSM 23870</strain>
    </source>
</reference>
<organism evidence="2 3">
    <name type="scientific">Agromyces atrinae</name>
    <dbReference type="NCBI Taxonomy" id="592376"/>
    <lineage>
        <taxon>Bacteria</taxon>
        <taxon>Bacillati</taxon>
        <taxon>Actinomycetota</taxon>
        <taxon>Actinomycetes</taxon>
        <taxon>Micrococcales</taxon>
        <taxon>Microbacteriaceae</taxon>
        <taxon>Agromyces</taxon>
    </lineage>
</organism>
<evidence type="ECO:0000313" key="4">
    <source>
        <dbReference type="Proteomes" id="UP000581087"/>
    </source>
</evidence>
<dbReference type="Proteomes" id="UP000581087">
    <property type="component" value="Unassembled WGS sequence"/>
</dbReference>
<dbReference type="EMBL" id="SDPM01000006">
    <property type="protein sequence ID" value="RXZ86069.1"/>
    <property type="molecule type" value="Genomic_DNA"/>
</dbReference>
<dbReference type="AlphaFoldDB" id="A0A4Q2M2Q3"/>
<proteinExistence type="predicted"/>
<accession>A0A4Q2M2Q3</accession>
<comment type="caution">
    <text evidence="2">The sequence shown here is derived from an EMBL/GenBank/DDBJ whole genome shotgun (WGS) entry which is preliminary data.</text>
</comment>
<dbReference type="Proteomes" id="UP000292686">
    <property type="component" value="Unassembled WGS sequence"/>
</dbReference>
<dbReference type="RefSeq" id="WP_129175738.1">
    <property type="nucleotide sequence ID" value="NZ_JACCBI010000001.1"/>
</dbReference>
<reference evidence="2 3" key="1">
    <citation type="submission" date="2019-01" db="EMBL/GenBank/DDBJ databases">
        <title>Agromyces.</title>
        <authorList>
            <person name="Li J."/>
        </authorList>
    </citation>
    <scope>NUCLEOTIDE SEQUENCE [LARGE SCALE GENOMIC DNA]</scope>
    <source>
        <strain evidence="2 3">DSM 23870</strain>
    </source>
</reference>
<sequence length="950" mass="103331">MSVVQSSSAIDVLMYLQQKLGDHFAELHQRREALVPPSPVFALEHDLGPEDYALLVSSVRLAVASGLTTRYRTAWLPFVVYAAESGYDYVGDEYWTSFERSTPGWQSEHRHWIKVWFAKFAAEYGGVVPTGAFAKTFTIIAWPISHAVLPTYLQRQLAQLLFEFRAGLTSALLGDLDELGERLAVRARLYSDRFRVFSQNTALLGRVAAALLSGEEEESPYLVKSTLDRLVEGLSREQESRRWLASARQAASRVRASGFASGQSQGKEAGKQGRQSIATDPRFFLKQLDGVWNAYAELPDMTSLSERLPHVFEELRTLRPIANGRGRPLPQGSLVFPGQEFRFDSWPDPLRPFLQLEGGSSTVNTLLTDQSVMTNGPWWLYRTQGRGLAIEVKGRFVRPGHSYVLVGAQGEDSPDVAWSAPVPLQTPGAHAYRLDVPEQLTEGDANALVSLGLSALSAITVRPVGLVASSWDGEGAAEWLAGEPAVIGIRSELIPVRCLLTVDGHAHFVPWPSDNPELVLSLDGLDVGSHEVGAIVIGADDRELANGTLAITVRDPQVRPENASNGEGIRMLASPARPTLSELWEGRASITVDCAPGASADIAVQLRDVEGGELAAIRLKVVLPIDAEQWASLVERFRSDRSFGAAYDDTESCLVEVHRDGLGMASLTFERGFRPLRWQFSKPDRDGQRVAKLHDRTDGGATNVAYFTVEEPLQGIIQIQGHPISLLPRGGLLCANAGEAQLAVLAPTNPSAVIALGASRPSVPEVGRSIAGVMQYVEAHHRWATAEMPADLFAAHEQAHVLEAIARANAVLLGGSHWAALERKLARASELADHLDEMQETLGVTASHKSLASDIGRNLYRWSEPATLIPGFDSVVAQTLVENGVQDRPSAARFLLTLAGQPGLITTWPTGERDYLIGHIISSPVLIRAARFAVLGSRALNDPQSVGRGF</sequence>